<name>A0A4R9A4R6_9MICO</name>
<dbReference type="RefSeq" id="WP_134518736.1">
    <property type="nucleotide sequence ID" value="NZ_SOHE01000029.1"/>
</dbReference>
<sequence length="89" mass="9618">MKLPEFSDTVTSHTYEVTGEYTITPSVTYSAEYRYAGSVWLPVDGTVTIPGAPTTATAWVVTTALVAKNCLEDPDGIGCHTKHDPTPRE</sequence>
<evidence type="ECO:0000313" key="1">
    <source>
        <dbReference type="EMBL" id="TFD52225.1"/>
    </source>
</evidence>
<dbReference type="AlphaFoldDB" id="A0A4R9A4R6"/>
<comment type="caution">
    <text evidence="1">The sequence shown here is derived from an EMBL/GenBank/DDBJ whole genome shotgun (WGS) entry which is preliminary data.</text>
</comment>
<dbReference type="Proteomes" id="UP000297447">
    <property type="component" value="Unassembled WGS sequence"/>
</dbReference>
<keyword evidence="2" id="KW-1185">Reference proteome</keyword>
<protein>
    <submittedName>
        <fullName evidence="1">Uncharacterized protein</fullName>
    </submittedName>
</protein>
<evidence type="ECO:0000313" key="2">
    <source>
        <dbReference type="Proteomes" id="UP000297447"/>
    </source>
</evidence>
<gene>
    <name evidence="1" type="ORF">E3T55_06335</name>
</gene>
<dbReference type="EMBL" id="SOHE01000029">
    <property type="protein sequence ID" value="TFD52225.1"/>
    <property type="molecule type" value="Genomic_DNA"/>
</dbReference>
<organism evidence="1 2">
    <name type="scientific">Cryobacterium frigoriphilum</name>
    <dbReference type="NCBI Taxonomy" id="1259150"/>
    <lineage>
        <taxon>Bacteria</taxon>
        <taxon>Bacillati</taxon>
        <taxon>Actinomycetota</taxon>
        <taxon>Actinomycetes</taxon>
        <taxon>Micrococcales</taxon>
        <taxon>Microbacteriaceae</taxon>
        <taxon>Cryobacterium</taxon>
    </lineage>
</organism>
<reference evidence="1 2" key="1">
    <citation type="submission" date="2019-03" db="EMBL/GenBank/DDBJ databases">
        <title>Genomics of glacier-inhabiting Cryobacterium strains.</title>
        <authorList>
            <person name="Liu Q."/>
            <person name="Xin Y.-H."/>
        </authorList>
    </citation>
    <scope>NUCLEOTIDE SEQUENCE [LARGE SCALE GENOMIC DNA]</scope>
    <source>
        <strain evidence="1 2">Hh14</strain>
    </source>
</reference>
<accession>A0A4R9A4R6</accession>
<proteinExistence type="predicted"/>
<dbReference type="OrthoDB" id="5192284at2"/>